<dbReference type="PANTHER" id="PTHR46533">
    <property type="entry name" value="ZINC FINGER MYND DOMAIN-CONTAINING PROTEIN 12"/>
    <property type="match status" value="1"/>
</dbReference>
<organism evidence="1 2">
    <name type="scientific">Symbiodinium pilosum</name>
    <name type="common">Dinoflagellate</name>
    <dbReference type="NCBI Taxonomy" id="2952"/>
    <lineage>
        <taxon>Eukaryota</taxon>
        <taxon>Sar</taxon>
        <taxon>Alveolata</taxon>
        <taxon>Dinophyceae</taxon>
        <taxon>Suessiales</taxon>
        <taxon>Symbiodiniaceae</taxon>
        <taxon>Symbiodinium</taxon>
    </lineage>
</organism>
<feature type="non-terminal residue" evidence="1">
    <location>
        <position position="1"/>
    </location>
</feature>
<name>A0A812IQQ9_SYMPI</name>
<dbReference type="AlphaFoldDB" id="A0A812IQQ9"/>
<comment type="caution">
    <text evidence="1">The sequence shown here is derived from an EMBL/GenBank/DDBJ whole genome shotgun (WGS) entry which is preliminary data.</text>
</comment>
<dbReference type="PANTHER" id="PTHR46533:SF1">
    <property type="entry name" value="ZINC FINGER MYND DOMAIN-CONTAINING PROTEIN 12"/>
    <property type="match status" value="1"/>
</dbReference>
<evidence type="ECO:0000313" key="2">
    <source>
        <dbReference type="Proteomes" id="UP000649617"/>
    </source>
</evidence>
<protein>
    <submittedName>
        <fullName evidence="1">ZMYND12 protein</fullName>
    </submittedName>
</protein>
<keyword evidence="2" id="KW-1185">Reference proteome</keyword>
<accession>A0A812IQQ9</accession>
<sequence>ANLGLRRLKIAEEFLSLANWNILKHPQASSSMMSNLQRNFGRLYAAQQRYNEAGI</sequence>
<proteinExistence type="predicted"/>
<evidence type="ECO:0000313" key="1">
    <source>
        <dbReference type="EMBL" id="CAE7159948.1"/>
    </source>
</evidence>
<dbReference type="Proteomes" id="UP000649617">
    <property type="component" value="Unassembled WGS sequence"/>
</dbReference>
<reference evidence="1" key="1">
    <citation type="submission" date="2021-02" db="EMBL/GenBank/DDBJ databases">
        <authorList>
            <person name="Dougan E. K."/>
            <person name="Rhodes N."/>
            <person name="Thang M."/>
            <person name="Chan C."/>
        </authorList>
    </citation>
    <scope>NUCLEOTIDE SEQUENCE</scope>
</reference>
<gene>
    <name evidence="1" type="primary">ZMYND12</name>
    <name evidence="1" type="ORF">SPIL2461_LOCUS473</name>
</gene>
<dbReference type="InterPro" id="IPR053248">
    <property type="entry name" value="Zinc_finger_MYND_domain"/>
</dbReference>
<dbReference type="EMBL" id="CAJNIZ010000356">
    <property type="protein sequence ID" value="CAE7159948.1"/>
    <property type="molecule type" value="Genomic_DNA"/>
</dbReference>
<dbReference type="OrthoDB" id="674604at2759"/>